<dbReference type="GO" id="GO:0102810">
    <property type="term" value="F:glutarate-semialdehyde dehydrogenase (NADP+) activity"/>
    <property type="evidence" value="ECO:0007669"/>
    <property type="project" value="UniProtKB-EC"/>
</dbReference>
<proteinExistence type="inferred from homology"/>
<accession>A0A3Q9IZJ7</accession>
<keyword evidence="7" id="KW-1185">Reference proteome</keyword>
<dbReference type="CDD" id="cd07103">
    <property type="entry name" value="ALDH_F5_SSADH_GabD"/>
    <property type="match status" value="1"/>
</dbReference>
<dbReference type="Proteomes" id="UP000276888">
    <property type="component" value="Chromosome"/>
</dbReference>
<dbReference type="InterPro" id="IPR015590">
    <property type="entry name" value="Aldehyde_DH_dom"/>
</dbReference>
<dbReference type="EMBL" id="CP031423">
    <property type="protein sequence ID" value="AZS37805.1"/>
    <property type="molecule type" value="Genomic_DNA"/>
</dbReference>
<protein>
    <submittedName>
        <fullName evidence="6">Glutarate-semialdehyde dehydrogenase DavD</fullName>
        <ecNumber evidence="6">1.2.1.20</ecNumber>
    </submittedName>
</protein>
<dbReference type="InterPro" id="IPR050740">
    <property type="entry name" value="Aldehyde_DH_Superfamily"/>
</dbReference>
<sequence>MSSTRRALLEGDLLRTQLHYGGQWRDGSAGERRPVTDPSTGEEIVQVAVATAEDVEAAVQAAHEAFLSWSKVPAPTRARTLRRWYDLVVENADDLAQILTWEQGKPLAEARAEVLYGASFIEWFAEESKRLYGEVIPTNNPDRRMMTTRNAVGVTAAITPWNFPAAMILRKAAPALAAGCSMIIKPAGETPLSAFALVALAEKAGLPAGVLSVVNGSGALIGEVLTSHDLVRTISFTGSTEVGRTLMAQSAGTLKRLALELGGNAPLIVFDDADLANAVKGTIDSKFRNAGQTCVCANRIYVQAGIHDRFVDALAEAIDRLRVGDGLEPDTTQGPLISQAAVDKVASHIADATAKGASVVRGGGVNERGGTFFDPTLLVGATQDMVVAREETFGPLAPVFKFETEEEAIAMANDTEFGLAGYFFSRDIGRVTRVAEALEVGVVGVNTGLISYEGAPFGGIKQSGIGREGSLHGIDEYTELKYICIEGVS</sequence>
<dbReference type="PROSITE" id="PS00687">
    <property type="entry name" value="ALDEHYDE_DEHYDR_GLU"/>
    <property type="match status" value="1"/>
</dbReference>
<keyword evidence="2 4" id="KW-0560">Oxidoreductase</keyword>
<evidence type="ECO:0000256" key="2">
    <source>
        <dbReference type="ARBA" id="ARBA00023002"/>
    </source>
</evidence>
<dbReference type="InterPro" id="IPR010102">
    <property type="entry name" value="Succ_semiAld_DH"/>
</dbReference>
<dbReference type="NCBIfam" id="TIGR01780">
    <property type="entry name" value="SSADH"/>
    <property type="match status" value="1"/>
</dbReference>
<comment type="similarity">
    <text evidence="1 4">Belongs to the aldehyde dehydrogenase family.</text>
</comment>
<evidence type="ECO:0000256" key="4">
    <source>
        <dbReference type="RuleBase" id="RU003345"/>
    </source>
</evidence>
<dbReference type="FunFam" id="3.40.605.10:FF:000005">
    <property type="entry name" value="Succinate-semialdehyde dehydrogenase I"/>
    <property type="match status" value="1"/>
</dbReference>
<dbReference type="GO" id="GO:0004777">
    <property type="term" value="F:succinate-semialdehyde dehydrogenase (NAD+) activity"/>
    <property type="evidence" value="ECO:0007669"/>
    <property type="project" value="TreeGrafter"/>
</dbReference>
<dbReference type="KEGG" id="mlv:CVS47_02452"/>
<dbReference type="OrthoDB" id="6882680at2"/>
<dbReference type="InterPro" id="IPR016162">
    <property type="entry name" value="Ald_DH_N"/>
</dbReference>
<evidence type="ECO:0000256" key="1">
    <source>
        <dbReference type="ARBA" id="ARBA00009986"/>
    </source>
</evidence>
<dbReference type="SUPFAM" id="SSF53720">
    <property type="entry name" value="ALDH-like"/>
    <property type="match status" value="1"/>
</dbReference>
<dbReference type="PANTHER" id="PTHR43353:SF5">
    <property type="entry name" value="SUCCINATE-SEMIALDEHYDE DEHYDROGENASE, MITOCHONDRIAL"/>
    <property type="match status" value="1"/>
</dbReference>
<dbReference type="InterPro" id="IPR016161">
    <property type="entry name" value="Ald_DH/histidinol_DH"/>
</dbReference>
<dbReference type="RefSeq" id="WP_127096313.1">
    <property type="nucleotide sequence ID" value="NZ_CP031423.1"/>
</dbReference>
<evidence type="ECO:0000313" key="7">
    <source>
        <dbReference type="Proteomes" id="UP000276888"/>
    </source>
</evidence>
<dbReference type="PROSITE" id="PS00070">
    <property type="entry name" value="ALDEHYDE_DEHYDR_CYS"/>
    <property type="match status" value="1"/>
</dbReference>
<dbReference type="InterPro" id="IPR016163">
    <property type="entry name" value="Ald_DH_C"/>
</dbReference>
<dbReference type="FunFam" id="3.40.309.10:FF:000004">
    <property type="entry name" value="Succinate-semialdehyde dehydrogenase I"/>
    <property type="match status" value="1"/>
</dbReference>
<dbReference type="EC" id="1.2.1.20" evidence="6"/>
<feature type="domain" description="Aldehyde dehydrogenase" evidence="5">
    <location>
        <begin position="24"/>
        <end position="483"/>
    </location>
</feature>
<dbReference type="GO" id="GO:0009450">
    <property type="term" value="P:gamma-aminobutyric acid catabolic process"/>
    <property type="evidence" value="ECO:0007669"/>
    <property type="project" value="InterPro"/>
</dbReference>
<evidence type="ECO:0000256" key="3">
    <source>
        <dbReference type="PROSITE-ProRule" id="PRU10007"/>
    </source>
</evidence>
<name>A0A3Q9IZJ7_9MICO</name>
<dbReference type="Pfam" id="PF00171">
    <property type="entry name" value="Aldedh"/>
    <property type="match status" value="1"/>
</dbReference>
<dbReference type="FunFam" id="3.40.605.10:FF:000026">
    <property type="entry name" value="Aldehyde dehydrogenase, putative"/>
    <property type="match status" value="1"/>
</dbReference>
<gene>
    <name evidence="6" type="primary">davD</name>
    <name evidence="6" type="ORF">CVS47_02452</name>
</gene>
<dbReference type="Gene3D" id="3.40.605.10">
    <property type="entry name" value="Aldehyde Dehydrogenase, Chain A, domain 1"/>
    <property type="match status" value="1"/>
</dbReference>
<dbReference type="InterPro" id="IPR016160">
    <property type="entry name" value="Ald_DH_CS_CYS"/>
</dbReference>
<dbReference type="InterPro" id="IPR029510">
    <property type="entry name" value="Ald_DH_CS_GLU"/>
</dbReference>
<dbReference type="Gene3D" id="3.40.309.10">
    <property type="entry name" value="Aldehyde Dehydrogenase, Chain A, domain 2"/>
    <property type="match status" value="1"/>
</dbReference>
<feature type="active site" evidence="3">
    <location>
        <position position="260"/>
    </location>
</feature>
<evidence type="ECO:0000313" key="6">
    <source>
        <dbReference type="EMBL" id="AZS37805.1"/>
    </source>
</evidence>
<reference evidence="6 7" key="1">
    <citation type="submission" date="2018-08" db="EMBL/GenBank/DDBJ databases">
        <title>Microbacterium lemovicicum sp. nov., a bacterium isolated from a natural uranium-rich soil.</title>
        <authorList>
            <person name="ORTET P."/>
        </authorList>
    </citation>
    <scope>NUCLEOTIDE SEQUENCE [LARGE SCALE GENOMIC DNA]</scope>
    <source>
        <strain evidence="6 7">Viu22</strain>
    </source>
</reference>
<dbReference type="PANTHER" id="PTHR43353">
    <property type="entry name" value="SUCCINATE-SEMIALDEHYDE DEHYDROGENASE, MITOCHONDRIAL"/>
    <property type="match status" value="1"/>
</dbReference>
<evidence type="ECO:0000259" key="5">
    <source>
        <dbReference type="Pfam" id="PF00171"/>
    </source>
</evidence>
<dbReference type="AlphaFoldDB" id="A0A3Q9IZJ7"/>
<organism evidence="6 7">
    <name type="scientific">Microbacterium lemovicicum</name>
    <dbReference type="NCBI Taxonomy" id="1072463"/>
    <lineage>
        <taxon>Bacteria</taxon>
        <taxon>Bacillati</taxon>
        <taxon>Actinomycetota</taxon>
        <taxon>Actinomycetes</taxon>
        <taxon>Micrococcales</taxon>
        <taxon>Microbacteriaceae</taxon>
        <taxon>Microbacterium</taxon>
    </lineage>
</organism>